<evidence type="ECO:0000313" key="3">
    <source>
        <dbReference type="Proteomes" id="UP000594632"/>
    </source>
</evidence>
<evidence type="ECO:0000259" key="1">
    <source>
        <dbReference type="Pfam" id="PF01814"/>
    </source>
</evidence>
<dbReference type="AlphaFoldDB" id="A0A7S9IHU5"/>
<dbReference type="Proteomes" id="UP000594632">
    <property type="component" value="Chromosome"/>
</dbReference>
<sequence length="146" mass="17058">MISLILTLDHRRLEGLVEDFLANPSLSLYTMMWKAYTNHIYWEEEILFKKITDTSFLAIIRSLEIEHGSMWILLKQTEELLKSNEIEGAKDKIREFMRVLLEHDGAEEGSVYQFLESLSDEEQAKLVLEDIELAEPPSDWKCHAIT</sequence>
<gene>
    <name evidence="2" type="ORF">HFC64_05340</name>
</gene>
<evidence type="ECO:0000313" key="2">
    <source>
        <dbReference type="EMBL" id="QPG49320.1"/>
    </source>
</evidence>
<dbReference type="Gene3D" id="1.20.120.520">
    <property type="entry name" value="nmb1532 protein domain like"/>
    <property type="match status" value="1"/>
</dbReference>
<reference evidence="2 3" key="1">
    <citation type="journal article" date="2020" name="Nat. Commun.">
        <title>The structures of two archaeal type IV pili illuminate evolutionary relationships.</title>
        <authorList>
            <person name="Wang F."/>
            <person name="Baquero D.P."/>
            <person name="Su Z."/>
            <person name="Beltran L.C."/>
            <person name="Prangishvili D."/>
            <person name="Krupovic M."/>
            <person name="Egelman E.H."/>
        </authorList>
    </citation>
    <scope>NUCLEOTIDE SEQUENCE [LARGE SCALE GENOMIC DNA]</scope>
    <source>
        <strain evidence="2 3">POZ149</strain>
    </source>
</reference>
<name>A0A7S9IHU5_SACSO</name>
<proteinExistence type="predicted"/>
<protein>
    <submittedName>
        <fullName evidence="2">Hemerythrin</fullName>
    </submittedName>
</protein>
<organism evidence="2 3">
    <name type="scientific">Saccharolobus solfataricus</name>
    <name type="common">Sulfolobus solfataricus</name>
    <dbReference type="NCBI Taxonomy" id="2287"/>
    <lineage>
        <taxon>Archaea</taxon>
        <taxon>Thermoproteota</taxon>
        <taxon>Thermoprotei</taxon>
        <taxon>Sulfolobales</taxon>
        <taxon>Sulfolobaceae</taxon>
        <taxon>Saccharolobus</taxon>
    </lineage>
</organism>
<feature type="domain" description="Hemerythrin-like" evidence="1">
    <location>
        <begin position="5"/>
        <end position="114"/>
    </location>
</feature>
<dbReference type="EMBL" id="CP050869">
    <property type="protein sequence ID" value="QPG49320.1"/>
    <property type="molecule type" value="Genomic_DNA"/>
</dbReference>
<dbReference type="InterPro" id="IPR012312">
    <property type="entry name" value="Hemerythrin-like"/>
</dbReference>
<dbReference type="Pfam" id="PF01814">
    <property type="entry name" value="Hemerythrin"/>
    <property type="match status" value="1"/>
</dbReference>
<accession>A0A7S9IHU5</accession>